<dbReference type="EMBL" id="JBHFFA010000002">
    <property type="protein sequence ID" value="KAL2644487.1"/>
    <property type="molecule type" value="Genomic_DNA"/>
</dbReference>
<dbReference type="AlphaFoldDB" id="A0ABD1Z9K5"/>
<organism evidence="1 2">
    <name type="scientific">Riccia fluitans</name>
    <dbReference type="NCBI Taxonomy" id="41844"/>
    <lineage>
        <taxon>Eukaryota</taxon>
        <taxon>Viridiplantae</taxon>
        <taxon>Streptophyta</taxon>
        <taxon>Embryophyta</taxon>
        <taxon>Marchantiophyta</taxon>
        <taxon>Marchantiopsida</taxon>
        <taxon>Marchantiidae</taxon>
        <taxon>Marchantiales</taxon>
        <taxon>Ricciaceae</taxon>
        <taxon>Riccia</taxon>
    </lineage>
</organism>
<reference evidence="1 2" key="1">
    <citation type="submission" date="2024-09" db="EMBL/GenBank/DDBJ databases">
        <title>Chromosome-scale assembly of Riccia fluitans.</title>
        <authorList>
            <person name="Paukszto L."/>
            <person name="Sawicki J."/>
            <person name="Karawczyk K."/>
            <person name="Piernik-Szablinska J."/>
            <person name="Szczecinska M."/>
            <person name="Mazdziarz M."/>
        </authorList>
    </citation>
    <scope>NUCLEOTIDE SEQUENCE [LARGE SCALE GENOMIC DNA]</scope>
    <source>
        <strain evidence="1">Rf_01</strain>
        <tissue evidence="1">Aerial parts of the thallus</tissue>
    </source>
</reference>
<gene>
    <name evidence="1" type="ORF">R1flu_012074</name>
</gene>
<keyword evidence="2" id="KW-1185">Reference proteome</keyword>
<accession>A0ABD1Z9K5</accession>
<proteinExistence type="predicted"/>
<dbReference type="Proteomes" id="UP001605036">
    <property type="component" value="Unassembled WGS sequence"/>
</dbReference>
<evidence type="ECO:0000313" key="2">
    <source>
        <dbReference type="Proteomes" id="UP001605036"/>
    </source>
</evidence>
<comment type="caution">
    <text evidence="1">The sequence shown here is derived from an EMBL/GenBank/DDBJ whole genome shotgun (WGS) entry which is preliminary data.</text>
</comment>
<protein>
    <submittedName>
        <fullName evidence="1">Uncharacterized protein</fullName>
    </submittedName>
</protein>
<evidence type="ECO:0000313" key="1">
    <source>
        <dbReference type="EMBL" id="KAL2644487.1"/>
    </source>
</evidence>
<name>A0ABD1Z9K5_9MARC</name>
<sequence>MQGHEHGLQDTCSPLAHVWLPRAMLPFDQQSPGRGTRVTRWPTGLNLLVYQERGPDETQISRLARFASRFYSPWQDPITQIIDAGRVEVSTRQGKGCRTALVRAETAEEEPSALGVALRGAAVELEKGESPVTVSWGPEFHSLLSVLSLINFATTVQLGYCMQRYPPLRTLFPWGTQAKGAAQIRTAGAGTPR</sequence>